<dbReference type="Pfam" id="PF02391">
    <property type="entry name" value="MoaE"/>
    <property type="match status" value="1"/>
</dbReference>
<dbReference type="SUPFAM" id="SSF54690">
    <property type="entry name" value="Molybdopterin synthase subunit MoaE"/>
    <property type="match status" value="1"/>
</dbReference>
<organism evidence="16 17">
    <name type="scientific">Klebsiella pneumoniae</name>
    <dbReference type="NCBI Taxonomy" id="573"/>
    <lineage>
        <taxon>Bacteria</taxon>
        <taxon>Pseudomonadati</taxon>
        <taxon>Pseudomonadota</taxon>
        <taxon>Gammaproteobacteria</taxon>
        <taxon>Enterobacterales</taxon>
        <taxon>Enterobacteriaceae</taxon>
        <taxon>Klebsiella/Raoultella group</taxon>
        <taxon>Klebsiella</taxon>
        <taxon>Klebsiella pneumoniae complex</taxon>
    </lineage>
</organism>
<evidence type="ECO:0000256" key="13">
    <source>
        <dbReference type="ARBA" id="ARBA00030781"/>
    </source>
</evidence>
<keyword evidence="5 16" id="KW-0808">Transferase</keyword>
<reference evidence="16 17" key="1">
    <citation type="submission" date="2018-06" db="EMBL/GenBank/DDBJ databases">
        <authorList>
            <consortium name="Pathogen Informatics"/>
            <person name="Doyle S."/>
        </authorList>
    </citation>
    <scope>NUCLEOTIDE SEQUENCE [LARGE SCALE GENOMIC DNA]</scope>
    <source>
        <strain evidence="16 17">NCTC13465</strain>
    </source>
</reference>
<dbReference type="InterPro" id="IPR016155">
    <property type="entry name" value="Mopterin_synth/thiamin_S_b"/>
</dbReference>
<comment type="similarity">
    <text evidence="2">Belongs to the MoaE family.</text>
</comment>
<dbReference type="Gene3D" id="3.90.1170.40">
    <property type="entry name" value="Molybdopterin biosynthesis MoaE subunit"/>
    <property type="match status" value="1"/>
</dbReference>
<dbReference type="CDD" id="cd00754">
    <property type="entry name" value="Ubl_MoaD"/>
    <property type="match status" value="1"/>
</dbReference>
<dbReference type="InterPro" id="IPR003448">
    <property type="entry name" value="Mopterin_biosynth_MoaE"/>
</dbReference>
<evidence type="ECO:0000256" key="3">
    <source>
        <dbReference type="ARBA" id="ARBA00011950"/>
    </source>
</evidence>
<comment type="pathway">
    <text evidence="1">Cofactor biosynthesis; molybdopterin biosynthesis.</text>
</comment>
<evidence type="ECO:0000256" key="9">
    <source>
        <dbReference type="ARBA" id="ARBA00024247"/>
    </source>
</evidence>
<accession>A0A2X3H1S3</accession>
<evidence type="ECO:0000313" key="17">
    <source>
        <dbReference type="Proteomes" id="UP000251721"/>
    </source>
</evidence>
<dbReference type="FunFam" id="3.90.1170.40:FF:000001">
    <property type="entry name" value="Molybdopterin synthase catalytic subunit MoaE"/>
    <property type="match status" value="1"/>
</dbReference>
<dbReference type="InterPro" id="IPR036563">
    <property type="entry name" value="MoaE_sf"/>
</dbReference>
<evidence type="ECO:0000256" key="8">
    <source>
        <dbReference type="ARBA" id="ARBA00024200"/>
    </source>
</evidence>
<evidence type="ECO:0000256" key="2">
    <source>
        <dbReference type="ARBA" id="ARBA00005426"/>
    </source>
</evidence>
<name>A0A2X3H1S3_KLEPN</name>
<comment type="subunit">
    <text evidence="10">Heterotetramer of 2 MoaD subunits and 2 MoaE subunits. Also stable as homodimer. The enzyme changes between these two forms during catalysis.</text>
</comment>
<evidence type="ECO:0000256" key="5">
    <source>
        <dbReference type="ARBA" id="ARBA00022679"/>
    </source>
</evidence>
<dbReference type="EMBL" id="UAWQ01000022">
    <property type="protein sequence ID" value="SQC64645.1"/>
    <property type="molecule type" value="Genomic_DNA"/>
</dbReference>
<keyword evidence="7" id="KW-0501">Molybdenum cofactor biosynthesis</keyword>
<evidence type="ECO:0000256" key="10">
    <source>
        <dbReference type="ARBA" id="ARBA00026066"/>
    </source>
</evidence>
<evidence type="ECO:0000256" key="1">
    <source>
        <dbReference type="ARBA" id="ARBA00005046"/>
    </source>
</evidence>
<dbReference type="NCBIfam" id="TIGR01682">
    <property type="entry name" value="moaD"/>
    <property type="match status" value="1"/>
</dbReference>
<evidence type="ECO:0000256" key="15">
    <source>
        <dbReference type="ARBA" id="ARBA00049878"/>
    </source>
</evidence>
<dbReference type="InterPro" id="IPR003749">
    <property type="entry name" value="ThiS/MoaD-like"/>
</dbReference>
<keyword evidence="6" id="KW-0547">Nucleotide-binding</keyword>
<dbReference type="InterPro" id="IPR012675">
    <property type="entry name" value="Beta-grasp_dom_sf"/>
</dbReference>
<gene>
    <name evidence="16" type="primary">moaE</name>
    <name evidence="16" type="ORF">NCTC13465_07049</name>
</gene>
<dbReference type="NCBIfam" id="NF007959">
    <property type="entry name" value="PRK10678.1"/>
    <property type="match status" value="1"/>
</dbReference>
<evidence type="ECO:0000256" key="12">
    <source>
        <dbReference type="ARBA" id="ARBA00030407"/>
    </source>
</evidence>
<evidence type="ECO:0000256" key="6">
    <source>
        <dbReference type="ARBA" id="ARBA00022741"/>
    </source>
</evidence>
<dbReference type="UniPathway" id="UPA00344"/>
<dbReference type="CDD" id="cd00756">
    <property type="entry name" value="MoaE"/>
    <property type="match status" value="1"/>
</dbReference>
<dbReference type="PANTHER" id="PTHR23404">
    <property type="entry name" value="MOLYBDOPTERIN SYNTHASE RELATED"/>
    <property type="match status" value="1"/>
</dbReference>
<dbReference type="Proteomes" id="UP000251721">
    <property type="component" value="Unassembled WGS sequence"/>
</dbReference>
<protein>
    <recommendedName>
        <fullName evidence="4">Molybdopterin synthase catalytic subunit</fullName>
        <ecNumber evidence="3">2.8.1.12</ecNumber>
    </recommendedName>
    <alternativeName>
        <fullName evidence="13">MPT synthase subunit 2</fullName>
    </alternativeName>
    <alternativeName>
        <fullName evidence="11">Molybdenum cofactor biosynthesis protein E</fullName>
    </alternativeName>
    <alternativeName>
        <fullName evidence="9">Molybdopterin synthase sulfur carrier subunit</fullName>
    </alternativeName>
    <alternativeName>
        <fullName evidence="12">Molybdopterin-converting factor large subunit</fullName>
    </alternativeName>
    <alternativeName>
        <fullName evidence="14">Molybdopterin-converting factor subunit 2</fullName>
    </alternativeName>
</protein>
<evidence type="ECO:0000256" key="7">
    <source>
        <dbReference type="ARBA" id="ARBA00023150"/>
    </source>
</evidence>
<dbReference type="AlphaFoldDB" id="A0A2X3H1S3"/>
<comment type="similarity">
    <text evidence="8">Belongs to the MoaD family.</text>
</comment>
<dbReference type="SUPFAM" id="SSF54285">
    <property type="entry name" value="MoaD/ThiS"/>
    <property type="match status" value="1"/>
</dbReference>
<dbReference type="GO" id="GO:0000166">
    <property type="term" value="F:nucleotide binding"/>
    <property type="evidence" value="ECO:0007669"/>
    <property type="project" value="UniProtKB-KW"/>
</dbReference>
<dbReference type="FunFam" id="3.10.20.30:FF:000010">
    <property type="entry name" value="Molybdopterin synthase sulfur carrier subunit"/>
    <property type="match status" value="1"/>
</dbReference>
<comment type="catalytic activity">
    <reaction evidence="15">
        <text>2 [molybdopterin-synthase sulfur-carrier protein]-C-terminal-Gly-aminoethanethioate + cyclic pyranopterin phosphate + H2O = molybdopterin + 2 [molybdopterin-synthase sulfur-carrier protein]-C-terminal Gly-Gly + 2 H(+)</text>
        <dbReference type="Rhea" id="RHEA:26333"/>
        <dbReference type="Rhea" id="RHEA-COMP:12202"/>
        <dbReference type="Rhea" id="RHEA-COMP:19907"/>
        <dbReference type="ChEBI" id="CHEBI:15377"/>
        <dbReference type="ChEBI" id="CHEBI:15378"/>
        <dbReference type="ChEBI" id="CHEBI:58698"/>
        <dbReference type="ChEBI" id="CHEBI:59648"/>
        <dbReference type="ChEBI" id="CHEBI:90778"/>
        <dbReference type="ChEBI" id="CHEBI:232372"/>
        <dbReference type="EC" id="2.8.1.12"/>
    </reaction>
</comment>
<dbReference type="Gene3D" id="3.10.20.30">
    <property type="match status" value="1"/>
</dbReference>
<dbReference type="NCBIfam" id="NF008347">
    <property type="entry name" value="PRK11130.1"/>
    <property type="match status" value="1"/>
</dbReference>
<evidence type="ECO:0000313" key="16">
    <source>
        <dbReference type="EMBL" id="SQC64645.1"/>
    </source>
</evidence>
<dbReference type="GO" id="GO:0030366">
    <property type="term" value="F:molybdopterin synthase activity"/>
    <property type="evidence" value="ECO:0007669"/>
    <property type="project" value="UniProtKB-EC"/>
</dbReference>
<dbReference type="EC" id="2.8.1.12" evidence="3"/>
<evidence type="ECO:0000256" key="14">
    <source>
        <dbReference type="ARBA" id="ARBA00032474"/>
    </source>
</evidence>
<evidence type="ECO:0000256" key="4">
    <source>
        <dbReference type="ARBA" id="ARBA00013858"/>
    </source>
</evidence>
<evidence type="ECO:0000256" key="11">
    <source>
        <dbReference type="ARBA" id="ARBA00029745"/>
    </source>
</evidence>
<proteinExistence type="inferred from homology"/>
<sequence length="233" mass="25972">MIKVLFFAQVRELVGTDSLTLDASELATVEAVRQQLAARGDRWALALEEGKLLAAVNQTLTSFEHPVASGDEVAFFPPVTGADMTQTRIVVSPARFSVSEEYPWLAERDEDGAVVTFTGKVRNHNLGDSVKALTLEHYPGMTEKSLAEIVELARERWPLGRVTVIHRIGEMWPGEEIVFVGVTSAHRGSAFAAGEFIMDYLKTRAPFWKREATPDGERWVDARDSDRQAAERW</sequence>
<dbReference type="Pfam" id="PF02597">
    <property type="entry name" value="ThiS"/>
    <property type="match status" value="1"/>
</dbReference>
<dbReference type="GO" id="GO:0006777">
    <property type="term" value="P:Mo-molybdopterin cofactor biosynthetic process"/>
    <property type="evidence" value="ECO:0007669"/>
    <property type="project" value="UniProtKB-KW"/>
</dbReference>